<dbReference type="EMBL" id="CP001287">
    <property type="protein sequence ID" value="ACK67919.1"/>
    <property type="molecule type" value="Genomic_DNA"/>
</dbReference>
<dbReference type="Proteomes" id="UP000008204">
    <property type="component" value="Chromosome"/>
</dbReference>
<accession>B7K593</accession>
<dbReference type="OrthoDB" id="421517at2"/>
<evidence type="ECO:0000313" key="2">
    <source>
        <dbReference type="Proteomes" id="UP000008204"/>
    </source>
</evidence>
<proteinExistence type="predicted"/>
<dbReference type="STRING" id="41431.PCC8801_3980"/>
<sequence length="567" mass="65023">MSDLIRESVDLESLEQVLQSHLDDLGLSSVVLGIQCSESQDILRVTVEGIDADLSDLQKIFESLTEILDNQNLSEQYGIVIYWSLDSYPQKLETMIAQKKIKQTLLKLFRQDYYAKFNYGQLTEKFSYQTFYKTWQELQEKKLQRFFLITGVTGLTVLGGIYTLTRPCVVGSCQMIEEVKQQTSETITLLENSPSELTMLETKQQLEKSINVLKSIPWWSNYYHNALNLEQTYQQELDYLAKLISTNNLDNQIASIAHSNSISTGQWKQLQQQLEDAIISLKTIPQRSHLQDIATVKIEDYQTILSRFYEKLSKEQQANFKFKLAKEASDLAQKRQNNANNLSDLQLVVATWKTAIKRLQEIPPGTSVYQPSKSLLKTYVTKLSQGENRKSQEVLAVKLHEQGIDSAKLAQKAESEKQWSQAVNHWKTALNYLNQMPKNTFQRTKSQALIPNYTLALNRAQTQLTLAMEVEKLRSDLATICTNPSQICNYIMDERGIKINLTSDYIAQVWNTALQAKVQGNLQIQSELLNHLSSFEYRLQGISDRTGKPIEVYNAQGILMAVYHRRQ</sequence>
<dbReference type="RefSeq" id="WP_012597173.1">
    <property type="nucleotide sequence ID" value="NC_011726.1"/>
</dbReference>
<reference evidence="2" key="1">
    <citation type="journal article" date="2011" name="MBio">
        <title>Novel metabolic attributes of the genus Cyanothece, comprising a group of unicellular nitrogen-fixing Cyanobacteria.</title>
        <authorList>
            <person name="Bandyopadhyay A."/>
            <person name="Elvitigala T."/>
            <person name="Welsh E."/>
            <person name="Stockel J."/>
            <person name="Liberton M."/>
            <person name="Min H."/>
            <person name="Sherman L.A."/>
            <person name="Pakrasi H.B."/>
        </authorList>
    </citation>
    <scope>NUCLEOTIDE SEQUENCE [LARGE SCALE GENOMIC DNA]</scope>
    <source>
        <strain evidence="2">PCC 8801</strain>
    </source>
</reference>
<dbReference type="InterPro" id="IPR036181">
    <property type="entry name" value="MIT_dom_sf"/>
</dbReference>
<dbReference type="HOGENOM" id="CLU_019299_0_0_3"/>
<dbReference type="eggNOG" id="COG0457">
    <property type="taxonomic scope" value="Bacteria"/>
</dbReference>
<evidence type="ECO:0000313" key="1">
    <source>
        <dbReference type="EMBL" id="ACK67919.1"/>
    </source>
</evidence>
<protein>
    <submittedName>
        <fullName evidence="1">Uncharacterized protein</fullName>
    </submittedName>
</protein>
<dbReference type="AlphaFoldDB" id="B7K593"/>
<dbReference type="SUPFAM" id="SSF116846">
    <property type="entry name" value="MIT domain"/>
    <property type="match status" value="1"/>
</dbReference>
<organism evidence="1 2">
    <name type="scientific">Rippkaea orientalis (strain PCC 8801 / RF-1)</name>
    <name type="common">Cyanothece sp. (strain PCC 8801)</name>
    <dbReference type="NCBI Taxonomy" id="41431"/>
    <lineage>
        <taxon>Bacteria</taxon>
        <taxon>Bacillati</taxon>
        <taxon>Cyanobacteriota</taxon>
        <taxon>Cyanophyceae</taxon>
        <taxon>Oscillatoriophycideae</taxon>
        <taxon>Chroococcales</taxon>
        <taxon>Aphanothecaceae</taxon>
        <taxon>Rippkaea</taxon>
        <taxon>Rippkaea orientalis</taxon>
    </lineage>
</organism>
<name>B7K593_RIPO1</name>
<dbReference type="KEGG" id="cyp:PCC8801_3980"/>
<gene>
    <name evidence="1" type="ordered locus">PCC8801_3980</name>
</gene>
<keyword evidence="2" id="KW-1185">Reference proteome</keyword>